<keyword evidence="3" id="KW-1185">Reference proteome</keyword>
<feature type="transmembrane region" description="Helical" evidence="1">
    <location>
        <begin position="170"/>
        <end position="189"/>
    </location>
</feature>
<accession>A0ABS4DRI0</accession>
<feature type="transmembrane region" description="Helical" evidence="1">
    <location>
        <begin position="83"/>
        <end position="102"/>
    </location>
</feature>
<feature type="transmembrane region" description="Helical" evidence="1">
    <location>
        <begin position="7"/>
        <end position="25"/>
    </location>
</feature>
<feature type="transmembrane region" description="Helical" evidence="1">
    <location>
        <begin position="139"/>
        <end position="158"/>
    </location>
</feature>
<dbReference type="RefSeq" id="WP_209622797.1">
    <property type="nucleotide sequence ID" value="NZ_JAGJRS010000034.1"/>
</dbReference>
<feature type="transmembrane region" description="Helical" evidence="1">
    <location>
        <begin position="201"/>
        <end position="223"/>
    </location>
</feature>
<gene>
    <name evidence="2" type="ORF">J7I44_15245</name>
</gene>
<evidence type="ECO:0000313" key="3">
    <source>
        <dbReference type="Proteomes" id="UP000823790"/>
    </source>
</evidence>
<name>A0ABS4DRI0_9GAMM</name>
<dbReference type="Proteomes" id="UP000823790">
    <property type="component" value="Unassembled WGS sequence"/>
</dbReference>
<dbReference type="InterPro" id="IPR025495">
    <property type="entry name" value="DUF4386"/>
</dbReference>
<keyword evidence="1" id="KW-1133">Transmembrane helix</keyword>
<organism evidence="2 3">
    <name type="scientific">Frateuria flava</name>
    <dbReference type="NCBI Taxonomy" id="2821489"/>
    <lineage>
        <taxon>Bacteria</taxon>
        <taxon>Pseudomonadati</taxon>
        <taxon>Pseudomonadota</taxon>
        <taxon>Gammaproteobacteria</taxon>
        <taxon>Lysobacterales</taxon>
        <taxon>Rhodanobacteraceae</taxon>
        <taxon>Frateuria</taxon>
    </lineage>
</organism>
<dbReference type="EMBL" id="JAGJRS010000034">
    <property type="protein sequence ID" value="MBP1475665.1"/>
    <property type="molecule type" value="Genomic_DNA"/>
</dbReference>
<reference evidence="2 3" key="1">
    <citation type="submission" date="2021-04" db="EMBL/GenBank/DDBJ databases">
        <authorList>
            <person name="Huq M.A."/>
        </authorList>
    </citation>
    <scope>NUCLEOTIDE SEQUENCE [LARGE SCALE GENOMIC DNA]</scope>
    <source>
        <strain evidence="2 3">MAH-13</strain>
    </source>
</reference>
<evidence type="ECO:0000313" key="2">
    <source>
        <dbReference type="EMBL" id="MBP1475665.1"/>
    </source>
</evidence>
<protein>
    <submittedName>
        <fullName evidence="2">DUF4386 domain-containing protein</fullName>
    </submittedName>
</protein>
<sequence>MKGNARVAGLLYLITVVTGMFYLGYVPSQLATDGDAAAKVARIVQMDTLFRLGIVAELACQAAFLLLPLALYRLLGGAGRTAAVLMVAFAAASVPVALANLGHRLDVLSLLDNADYRQMFDTGQLQGQVMVQLGAYRQGLLMLEVFWGAWLLPLGYLVSKCGLLPRLLGMLLILGGLGYLADFLATLMLPSYAVSAVADYVLLPASVGELGTCLWLLAGASAIRNHGALSIQPQGGT</sequence>
<comment type="caution">
    <text evidence="2">The sequence shown here is derived from an EMBL/GenBank/DDBJ whole genome shotgun (WGS) entry which is preliminary data.</text>
</comment>
<feature type="transmembrane region" description="Helical" evidence="1">
    <location>
        <begin position="49"/>
        <end position="71"/>
    </location>
</feature>
<keyword evidence="1" id="KW-0472">Membrane</keyword>
<evidence type="ECO:0000256" key="1">
    <source>
        <dbReference type="SAM" id="Phobius"/>
    </source>
</evidence>
<dbReference type="Pfam" id="PF14329">
    <property type="entry name" value="DUF4386"/>
    <property type="match status" value="1"/>
</dbReference>
<keyword evidence="1" id="KW-0812">Transmembrane</keyword>
<proteinExistence type="predicted"/>